<dbReference type="Proteomes" id="UP000821865">
    <property type="component" value="Chromosome 6"/>
</dbReference>
<evidence type="ECO:0000313" key="2">
    <source>
        <dbReference type="Proteomes" id="UP000821865"/>
    </source>
</evidence>
<accession>A0ACB8CK26</accession>
<comment type="caution">
    <text evidence="1">The sequence shown here is derived from an EMBL/GenBank/DDBJ whole genome shotgun (WGS) entry which is preliminary data.</text>
</comment>
<dbReference type="EMBL" id="CM023475">
    <property type="protein sequence ID" value="KAH7945212.1"/>
    <property type="molecule type" value="Genomic_DNA"/>
</dbReference>
<proteinExistence type="predicted"/>
<organism evidence="1 2">
    <name type="scientific">Dermacentor silvarum</name>
    <name type="common">Tick</name>
    <dbReference type="NCBI Taxonomy" id="543639"/>
    <lineage>
        <taxon>Eukaryota</taxon>
        <taxon>Metazoa</taxon>
        <taxon>Ecdysozoa</taxon>
        <taxon>Arthropoda</taxon>
        <taxon>Chelicerata</taxon>
        <taxon>Arachnida</taxon>
        <taxon>Acari</taxon>
        <taxon>Parasitiformes</taxon>
        <taxon>Ixodida</taxon>
        <taxon>Ixodoidea</taxon>
        <taxon>Ixodidae</taxon>
        <taxon>Rhipicephalinae</taxon>
        <taxon>Dermacentor</taxon>
    </lineage>
</organism>
<gene>
    <name evidence="1" type="ORF">HPB49_008124</name>
</gene>
<sequence>MQEPTSSKKSSVSIAGTTGVLAAADKDSAQNQAAGPLRWPCGDPFEGFIPVGEGRVQFLLLASAVISASAFLCQVLSYRLTARVMDHWCQQPERFANLSVAEWKELAIPREEDGSFSRCTMRDPPEAGSLAMIVRCSAWDFDLGAYGNTIVSDFSLVCDRHWLIEATLLAYSVASMIWLPLMGAAADRVGRKTVAHTSLMALLLAGITNSVSDSFQFYVVMRTIVSATTSSIMVVLFVLLYEVSTRNRCYLYWTLYVALPATVVPALFFASDKLRLSWKGVQLLLMMPTALMLPTFCTLDESHNWLLATWKTREAQSVAMRVAAANGMPQPEFLEAFNRVVVEMAQQRAALADQPHAILSPQRRATTMVLAFIWTAEIFSYNLINLNNILTAHGYV</sequence>
<keyword evidence="2" id="KW-1185">Reference proteome</keyword>
<evidence type="ECO:0000313" key="1">
    <source>
        <dbReference type="EMBL" id="KAH7945212.1"/>
    </source>
</evidence>
<reference evidence="1" key="1">
    <citation type="submission" date="2020-05" db="EMBL/GenBank/DDBJ databases">
        <title>Large-scale comparative analyses of tick genomes elucidate their genetic diversity and vector capacities.</title>
        <authorList>
            <person name="Jia N."/>
            <person name="Wang J."/>
            <person name="Shi W."/>
            <person name="Du L."/>
            <person name="Sun Y."/>
            <person name="Zhan W."/>
            <person name="Jiang J."/>
            <person name="Wang Q."/>
            <person name="Zhang B."/>
            <person name="Ji P."/>
            <person name="Sakyi L.B."/>
            <person name="Cui X."/>
            <person name="Yuan T."/>
            <person name="Jiang B."/>
            <person name="Yang W."/>
            <person name="Lam T.T.-Y."/>
            <person name="Chang Q."/>
            <person name="Ding S."/>
            <person name="Wang X."/>
            <person name="Zhu J."/>
            <person name="Ruan X."/>
            <person name="Zhao L."/>
            <person name="Wei J."/>
            <person name="Que T."/>
            <person name="Du C."/>
            <person name="Cheng J."/>
            <person name="Dai P."/>
            <person name="Han X."/>
            <person name="Huang E."/>
            <person name="Gao Y."/>
            <person name="Liu J."/>
            <person name="Shao H."/>
            <person name="Ye R."/>
            <person name="Li L."/>
            <person name="Wei W."/>
            <person name="Wang X."/>
            <person name="Wang C."/>
            <person name="Yang T."/>
            <person name="Huo Q."/>
            <person name="Li W."/>
            <person name="Guo W."/>
            <person name="Chen H."/>
            <person name="Zhou L."/>
            <person name="Ni X."/>
            <person name="Tian J."/>
            <person name="Zhou Y."/>
            <person name="Sheng Y."/>
            <person name="Liu T."/>
            <person name="Pan Y."/>
            <person name="Xia L."/>
            <person name="Li J."/>
            <person name="Zhao F."/>
            <person name="Cao W."/>
        </authorList>
    </citation>
    <scope>NUCLEOTIDE SEQUENCE</scope>
    <source>
        <strain evidence="1">Dsil-2018</strain>
    </source>
</reference>
<name>A0ACB8CK26_DERSI</name>
<protein>
    <submittedName>
        <fullName evidence="1">Uncharacterized protein</fullName>
    </submittedName>
</protein>